<sequence length="1566" mass="167770">MMDARWLEAVGRATCAVARRALPSLCALAMLAGVATSATNAYAEEASGTDTAQTTTDTTGTAGTDTSDTTGTTTDSTGTAGSSEDTSGTAGGSTDTSDSTGATGDSSADSTGSSADSSDASDATGAGDADVQGDSAGDASGTSDVADASDEPSVVSDDSSGDNTGVSADEGVFAANDDGTDAQAVNSTTWDPKNAKAYTDYTVGDLKTNVPKVGLTLNGQATTASSNNRYDNYALGFVKVDPTNKASVDAEIYTTYNCGAHMTLAKDEDELITILKTHFPNEGITDGTSAFAFLVSKCFRSEYIQRVDGKPAVLGSSNYYLSSIGLPNGQGYKYDGVWLKYQGQLRMRLAWMGTINNETYVLAYDESGGKTATNQCTPWVDGNLESGTGSKVNKCMLTKLPDGAQVVVSFVNTGSIRVGYRSLGVDSSGTGLSGTVVTEATGDASTHETGWISFQVQKTYAGSQLMMYLKEGYTADENEKCSESTNSKVYDSLNSASADTRRVTVAAVGELNPSTNMQSFTLKATSGTLGSTFQEPASGSSSSRGFLLCVKESISASVNGSSTIAGTTVRTTGSSHNVSVTSISGRTTEYENNTGGMSPAGQQTIGMVTTVRNQSLNPGFETMKVQINKALGGQYTGGTDDGSELRGKIKSAAQTGVFTSIFGTSAMYGMLSNSWDTKTQNGLGANDEVYTDAQYTDLSVDGLSVYNGGSVAILALNDIRYQQDNMTSQSDKTLGWTQFLSAITICATSTDTAANKKGCAYEKTLERASVPTYMGKTGDLQGGNAEPTDATSMPCAYTTLSGGALNGVKVAVCEGIQLYRPSGSMVTSTTDSNLSNAQQNMMSIHPYFIFLEGVTTDVSVKLTWTKSINRELFIGNTTGVSDLQMYRAYYGKFNENGVEVEGWEHSGTIKSGNYETKMTWASNPRQEWAAWTTQLEALKPGDEVQQIKYGSDRYYKHNDYRAGRGMLFRFKRELGYTNYQVKVTKYDGKTTIDLPIDPTPQEHVAVGTGNIGFQSTFWSPGSAHSNRCFFEKTEGNGSPSQWIYCLVYDKTPKYSTQPYTLSISATAVTYQATFHVGDSTVQAGTKEGQVDQNSMPVDVSYNLAGRDPSTAQVEVQNVVPTRTASNGKTWYFEGWKAYWCTDEKCAAKGDEITTVVGDNTVPLPNVQPGNLITIGLFAIPDDAKGVYLEAQWSQNDTVRTVESVFGKTYQYYVGTVVTGVPYDGWSAFNQNDFKKDGIPAFQTSTVRFIMPVPEKYSNNMLATTYRYDQDPDYMPPATLTAKARVKPESGTTDDYVNLSLVSGQTCDQLLRDKGVTIPSQRDLYCTTGDVALSGGLKVQGLGNDIANTSWKYTPNPTSESGPTATNPGLSGTLMVAVYRVEQKVSYADNISMLHDSSFKPSLCWLLMDGMPCYPMGDGSAERPSIASMLANYPAYTGRYLFDRYYLPTVNLGEKQSDFQGKQGPLNWKVENNNSRTVTFNGWSVDEGKNVVDPAAQTTTQRITDYNTAVTWKGQWTASLPPVSQLPLTGTKPWWMQVIVPAVLVALLGLAAWLRWRKGSQLWSNHA</sequence>
<evidence type="ECO:0000256" key="2">
    <source>
        <dbReference type="SAM" id="Phobius"/>
    </source>
</evidence>
<accession>A0A261GFB5</accession>
<organism evidence="4 6">
    <name type="scientific">Bifidobacterium eulemuris</name>
    <dbReference type="NCBI Taxonomy" id="1765219"/>
    <lineage>
        <taxon>Bacteria</taxon>
        <taxon>Bacillati</taxon>
        <taxon>Actinomycetota</taxon>
        <taxon>Actinomycetes</taxon>
        <taxon>Bifidobacteriales</taxon>
        <taxon>Bifidobacteriaceae</taxon>
        <taxon>Bifidobacterium</taxon>
    </lineage>
</organism>
<dbReference type="Proteomes" id="UP000593943">
    <property type="component" value="Chromosome"/>
</dbReference>
<evidence type="ECO:0000313" key="6">
    <source>
        <dbReference type="Proteomes" id="UP000216057"/>
    </source>
</evidence>
<proteinExistence type="predicted"/>
<feature type="signal peptide" evidence="3">
    <location>
        <begin position="1"/>
        <end position="43"/>
    </location>
</feature>
<feature type="chain" id="PRO_5044571855" evidence="3">
    <location>
        <begin position="44"/>
        <end position="1566"/>
    </location>
</feature>
<dbReference type="KEGG" id="beu:BE0216_06105"/>
<dbReference type="EMBL" id="MWWZ01000002">
    <property type="protein sequence ID" value="OZG69536.1"/>
    <property type="molecule type" value="Genomic_DNA"/>
</dbReference>
<keyword evidence="2" id="KW-0812">Transmembrane</keyword>
<name>A0A261GFB5_9BIFI</name>
<feature type="compositionally biased region" description="Low complexity" evidence="1">
    <location>
        <begin position="46"/>
        <end position="130"/>
    </location>
</feature>
<dbReference type="RefSeq" id="WP_193042838.1">
    <property type="nucleotide sequence ID" value="NZ_CP062938.1"/>
</dbReference>
<keyword evidence="7" id="KW-1185">Reference proteome</keyword>
<evidence type="ECO:0000256" key="1">
    <source>
        <dbReference type="SAM" id="MobiDB-lite"/>
    </source>
</evidence>
<keyword evidence="2" id="KW-0472">Membrane</keyword>
<feature type="region of interest" description="Disordered" evidence="1">
    <location>
        <begin position="44"/>
        <end position="188"/>
    </location>
</feature>
<dbReference type="EMBL" id="CP062938">
    <property type="protein sequence ID" value="QOL32082.1"/>
    <property type="molecule type" value="Genomic_DNA"/>
</dbReference>
<reference evidence="4 6" key="1">
    <citation type="journal article" date="2017" name="BMC Genomics">
        <title>Comparative genomic and phylogenomic analyses of the Bifidobacteriaceae family.</title>
        <authorList>
            <person name="Lugli G.A."/>
            <person name="Milani C."/>
            <person name="Turroni F."/>
            <person name="Duranti S."/>
            <person name="Mancabelli L."/>
            <person name="Mangifesta M."/>
            <person name="Ferrario C."/>
            <person name="Modesto M."/>
            <person name="Mattarelli P."/>
            <person name="Jiri K."/>
            <person name="van Sinderen D."/>
            <person name="Ventura M."/>
        </authorList>
    </citation>
    <scope>NUCLEOTIDE SEQUENCE [LARGE SCALE GENOMIC DNA]</scope>
    <source>
        <strain evidence="4 6">DSM 100216</strain>
    </source>
</reference>
<dbReference type="Proteomes" id="UP000216057">
    <property type="component" value="Unassembled WGS sequence"/>
</dbReference>
<reference evidence="5 7" key="2">
    <citation type="submission" date="2020-10" db="EMBL/GenBank/DDBJ databases">
        <title>Genome sequencing of Bifidobacterium eulemuris_DSMZ_100216.</title>
        <authorList>
            <person name="Kim J."/>
        </authorList>
    </citation>
    <scope>NUCLEOTIDE SEQUENCE [LARGE SCALE GENOMIC DNA]</scope>
    <source>
        <strain evidence="5 7">DSM 100216</strain>
    </source>
</reference>
<evidence type="ECO:0000313" key="7">
    <source>
        <dbReference type="Proteomes" id="UP000593943"/>
    </source>
</evidence>
<evidence type="ECO:0000313" key="4">
    <source>
        <dbReference type="EMBL" id="OZG69536.1"/>
    </source>
</evidence>
<keyword evidence="2" id="KW-1133">Transmembrane helix</keyword>
<keyword evidence="3" id="KW-0732">Signal</keyword>
<evidence type="ECO:0000313" key="5">
    <source>
        <dbReference type="EMBL" id="QOL32082.1"/>
    </source>
</evidence>
<feature type="compositionally biased region" description="Low complexity" evidence="1">
    <location>
        <begin position="143"/>
        <end position="162"/>
    </location>
</feature>
<evidence type="ECO:0000256" key="3">
    <source>
        <dbReference type="SAM" id="SignalP"/>
    </source>
</evidence>
<feature type="transmembrane region" description="Helical" evidence="2">
    <location>
        <begin position="1533"/>
        <end position="1553"/>
    </location>
</feature>
<protein>
    <submittedName>
        <fullName evidence="4">Repeat-containing protein</fullName>
    </submittedName>
</protein>
<gene>
    <name evidence="5" type="ORF">BE0216_06105</name>
    <name evidence="4" type="ORF">BEUL_0128</name>
</gene>